<evidence type="ECO:0000256" key="1">
    <source>
        <dbReference type="SAM" id="MobiDB-lite"/>
    </source>
</evidence>
<feature type="compositionally biased region" description="Polar residues" evidence="1">
    <location>
        <begin position="88"/>
        <end position="107"/>
    </location>
</feature>
<keyword evidence="3" id="KW-1185">Reference proteome</keyword>
<protein>
    <submittedName>
        <fullName evidence="2">Lipoxygenase</fullName>
    </submittedName>
</protein>
<evidence type="ECO:0000313" key="2">
    <source>
        <dbReference type="EMBL" id="KZV44511.1"/>
    </source>
</evidence>
<accession>A0A2Z7CBT2</accession>
<proteinExistence type="predicted"/>
<sequence length="115" mass="12538">MEKASKMNGLREYWFNVKAVGEAILPNPKIKGVSNRKRWNKAQGVLEQAKLAALSQLPKPGRKPYSVTNPVNQPGLYEEGVGFSVGNTSLNADNGAYQSRGHNSTIIPSRAGTRE</sequence>
<gene>
    <name evidence="2" type="ORF">F511_24260</name>
</gene>
<name>A0A2Z7CBT2_9LAMI</name>
<dbReference type="Proteomes" id="UP000250235">
    <property type="component" value="Unassembled WGS sequence"/>
</dbReference>
<dbReference type="EMBL" id="KQ996979">
    <property type="protein sequence ID" value="KZV44511.1"/>
    <property type="molecule type" value="Genomic_DNA"/>
</dbReference>
<reference evidence="2 3" key="1">
    <citation type="journal article" date="2015" name="Proc. Natl. Acad. Sci. U.S.A.">
        <title>The resurrection genome of Boea hygrometrica: A blueprint for survival of dehydration.</title>
        <authorList>
            <person name="Xiao L."/>
            <person name="Yang G."/>
            <person name="Zhang L."/>
            <person name="Yang X."/>
            <person name="Zhao S."/>
            <person name="Ji Z."/>
            <person name="Zhou Q."/>
            <person name="Hu M."/>
            <person name="Wang Y."/>
            <person name="Chen M."/>
            <person name="Xu Y."/>
            <person name="Jin H."/>
            <person name="Xiao X."/>
            <person name="Hu G."/>
            <person name="Bao F."/>
            <person name="Hu Y."/>
            <person name="Wan P."/>
            <person name="Li L."/>
            <person name="Deng X."/>
            <person name="Kuang T."/>
            <person name="Xiang C."/>
            <person name="Zhu J.K."/>
            <person name="Oliver M.J."/>
            <person name="He Y."/>
        </authorList>
    </citation>
    <scope>NUCLEOTIDE SEQUENCE [LARGE SCALE GENOMIC DNA]</scope>
    <source>
        <strain evidence="3">cv. XS01</strain>
    </source>
</reference>
<dbReference type="AlphaFoldDB" id="A0A2Z7CBT2"/>
<organism evidence="2 3">
    <name type="scientific">Dorcoceras hygrometricum</name>
    <dbReference type="NCBI Taxonomy" id="472368"/>
    <lineage>
        <taxon>Eukaryota</taxon>
        <taxon>Viridiplantae</taxon>
        <taxon>Streptophyta</taxon>
        <taxon>Embryophyta</taxon>
        <taxon>Tracheophyta</taxon>
        <taxon>Spermatophyta</taxon>
        <taxon>Magnoliopsida</taxon>
        <taxon>eudicotyledons</taxon>
        <taxon>Gunneridae</taxon>
        <taxon>Pentapetalae</taxon>
        <taxon>asterids</taxon>
        <taxon>lamiids</taxon>
        <taxon>Lamiales</taxon>
        <taxon>Gesneriaceae</taxon>
        <taxon>Didymocarpoideae</taxon>
        <taxon>Trichosporeae</taxon>
        <taxon>Loxocarpinae</taxon>
        <taxon>Dorcoceras</taxon>
    </lineage>
</organism>
<feature type="region of interest" description="Disordered" evidence="1">
    <location>
        <begin position="88"/>
        <end position="115"/>
    </location>
</feature>
<evidence type="ECO:0000313" key="3">
    <source>
        <dbReference type="Proteomes" id="UP000250235"/>
    </source>
</evidence>